<name>A0ABS9BJZ6_9BACT</name>
<organism evidence="1 2">
    <name type="scientific">Flavihumibacter fluminis</name>
    <dbReference type="NCBI Taxonomy" id="2909236"/>
    <lineage>
        <taxon>Bacteria</taxon>
        <taxon>Pseudomonadati</taxon>
        <taxon>Bacteroidota</taxon>
        <taxon>Chitinophagia</taxon>
        <taxon>Chitinophagales</taxon>
        <taxon>Chitinophagaceae</taxon>
        <taxon>Flavihumibacter</taxon>
    </lineage>
</organism>
<evidence type="ECO:0000313" key="1">
    <source>
        <dbReference type="EMBL" id="MCF1715966.1"/>
    </source>
</evidence>
<protein>
    <recommendedName>
        <fullName evidence="3">DAPG hydrolase PhiG domain-containing protein</fullName>
    </recommendedName>
</protein>
<dbReference type="EMBL" id="JAKEVY010000003">
    <property type="protein sequence ID" value="MCF1715966.1"/>
    <property type="molecule type" value="Genomic_DNA"/>
</dbReference>
<dbReference type="Proteomes" id="UP001200145">
    <property type="component" value="Unassembled WGS sequence"/>
</dbReference>
<proteinExistence type="predicted"/>
<accession>A0ABS9BJZ6</accession>
<comment type="caution">
    <text evidence="1">The sequence shown here is derived from an EMBL/GenBank/DDBJ whole genome shotgun (WGS) entry which is preliminary data.</text>
</comment>
<evidence type="ECO:0000313" key="2">
    <source>
        <dbReference type="Proteomes" id="UP001200145"/>
    </source>
</evidence>
<reference evidence="1 2" key="1">
    <citation type="submission" date="2022-01" db="EMBL/GenBank/DDBJ databases">
        <title>Flavihumibacter sp. nov., isolated from sediment of a river.</title>
        <authorList>
            <person name="Liu H."/>
        </authorList>
    </citation>
    <scope>NUCLEOTIDE SEQUENCE [LARGE SCALE GENOMIC DNA]</scope>
    <source>
        <strain evidence="1 2">RY-1</strain>
    </source>
</reference>
<keyword evidence="2" id="KW-1185">Reference proteome</keyword>
<evidence type="ECO:0008006" key="3">
    <source>
        <dbReference type="Google" id="ProtNLM"/>
    </source>
</evidence>
<sequence>MPNLTNLYTKWTLPPERDFGWNMKTLASAKTNFLIDKNNVFHLTIEHDILRGVTPKMLCWWFQNIDGEMTYQGKTYPKYLVWHPKDHIHWSLKKSSANNKIEPGSYFRIVEAFDRNMKFLIDSIELVEKLDETGMRLTRKIGKIEVFSLQHDFIKDGNNTIYKSKMIIGTSNAFWKNIFNSYVRPLIFTNEMGTAWLKHNIEEVGNFEFFLPELYGNN</sequence>
<gene>
    <name evidence="1" type="ORF">L0U88_15100</name>
</gene>